<keyword evidence="11" id="KW-0472">Membrane</keyword>
<dbReference type="InterPro" id="IPR029044">
    <property type="entry name" value="Nucleotide-diphossugar_trans"/>
</dbReference>
<dbReference type="GO" id="GO:0001574">
    <property type="term" value="P:ganglioside biosynthetic process"/>
    <property type="evidence" value="ECO:0007669"/>
    <property type="project" value="TreeGrafter"/>
</dbReference>
<evidence type="ECO:0000313" key="17">
    <source>
        <dbReference type="Proteomes" id="UP001274896"/>
    </source>
</evidence>
<dbReference type="InterPro" id="IPR000477">
    <property type="entry name" value="RT_dom"/>
</dbReference>
<dbReference type="Proteomes" id="UP001274896">
    <property type="component" value="Unassembled WGS sequence"/>
</dbReference>
<dbReference type="Pfam" id="PF00535">
    <property type="entry name" value="Glycos_transf_2"/>
    <property type="match status" value="1"/>
</dbReference>
<keyword evidence="5" id="KW-0328">Glycosyltransferase</keyword>
<dbReference type="SUPFAM" id="SSF56219">
    <property type="entry name" value="DNase I-like"/>
    <property type="match status" value="1"/>
</dbReference>
<dbReference type="CDD" id="cd00761">
    <property type="entry name" value="Glyco_tranf_GTA_type"/>
    <property type="match status" value="1"/>
</dbReference>
<evidence type="ECO:0000256" key="1">
    <source>
        <dbReference type="ARBA" id="ARBA00004323"/>
    </source>
</evidence>
<feature type="domain" description="Reverse transcriptase" evidence="15">
    <location>
        <begin position="713"/>
        <end position="972"/>
    </location>
</feature>
<evidence type="ECO:0000256" key="5">
    <source>
        <dbReference type="ARBA" id="ARBA00022676"/>
    </source>
</evidence>
<dbReference type="GO" id="GO:0008376">
    <property type="term" value="F:acetylgalactosaminyltransferase activity"/>
    <property type="evidence" value="ECO:0007669"/>
    <property type="project" value="TreeGrafter"/>
</dbReference>
<dbReference type="CDD" id="cd01650">
    <property type="entry name" value="RT_nLTR_like"/>
    <property type="match status" value="1"/>
</dbReference>
<evidence type="ECO:0000256" key="3">
    <source>
        <dbReference type="ARBA" id="ARBA00010879"/>
    </source>
</evidence>
<keyword evidence="17" id="KW-1185">Reference proteome</keyword>
<proteinExistence type="inferred from homology"/>
<dbReference type="EMBL" id="JAUCMX010000001">
    <property type="protein sequence ID" value="KAK3556785.1"/>
    <property type="molecule type" value="Genomic_DNA"/>
</dbReference>
<comment type="subcellular location">
    <subcellularLocation>
        <location evidence="1">Golgi apparatus membrane</location>
        <topology evidence="1">Single-pass type II membrane protein</topology>
    </subcellularLocation>
</comment>
<feature type="signal peptide" evidence="14">
    <location>
        <begin position="1"/>
        <end position="32"/>
    </location>
</feature>
<evidence type="ECO:0000256" key="13">
    <source>
        <dbReference type="SAM" id="Coils"/>
    </source>
</evidence>
<evidence type="ECO:0000256" key="7">
    <source>
        <dbReference type="ARBA" id="ARBA00022692"/>
    </source>
</evidence>
<dbReference type="PANTHER" id="PTHR15046">
    <property type="entry name" value="GLYCO_TRANS_2-LIKE DOMAIN-CONTAINING PROTEIN"/>
    <property type="match status" value="1"/>
</dbReference>
<dbReference type="SUPFAM" id="SSF53448">
    <property type="entry name" value="Nucleotide-diphospho-sugar transferases"/>
    <property type="match status" value="1"/>
</dbReference>
<gene>
    <name evidence="16" type="ORF">QTP70_020495</name>
</gene>
<feature type="non-terminal residue" evidence="16">
    <location>
        <position position="1333"/>
    </location>
</feature>
<dbReference type="Pfam" id="PF03372">
    <property type="entry name" value="Exo_endo_phos"/>
    <property type="match status" value="1"/>
</dbReference>
<dbReference type="InterPro" id="IPR043502">
    <property type="entry name" value="DNA/RNA_pol_sf"/>
</dbReference>
<evidence type="ECO:0000256" key="4">
    <source>
        <dbReference type="ARBA" id="ARBA00012180"/>
    </source>
</evidence>
<dbReference type="Gene3D" id="3.90.550.10">
    <property type="entry name" value="Spore Coat Polysaccharide Biosynthesis Protein SpsA, Chain A"/>
    <property type="match status" value="1"/>
</dbReference>
<evidence type="ECO:0000256" key="8">
    <source>
        <dbReference type="ARBA" id="ARBA00022968"/>
    </source>
</evidence>
<evidence type="ECO:0000256" key="12">
    <source>
        <dbReference type="ARBA" id="ARBA00023157"/>
    </source>
</evidence>
<evidence type="ECO:0000256" key="10">
    <source>
        <dbReference type="ARBA" id="ARBA00023034"/>
    </source>
</evidence>
<keyword evidence="10" id="KW-0333">Golgi apparatus</keyword>
<keyword evidence="7" id="KW-0812">Transmembrane</keyword>
<comment type="similarity">
    <text evidence="3">Belongs to the beta type-B retroviral polymerase family. HERV class-II K(HML-2) pol subfamily.</text>
</comment>
<evidence type="ECO:0000256" key="9">
    <source>
        <dbReference type="ARBA" id="ARBA00022989"/>
    </source>
</evidence>
<dbReference type="EC" id="3.1.26.4" evidence="4"/>
<organism evidence="16 17">
    <name type="scientific">Hemibagrus guttatus</name>
    <dbReference type="NCBI Taxonomy" id="175788"/>
    <lineage>
        <taxon>Eukaryota</taxon>
        <taxon>Metazoa</taxon>
        <taxon>Chordata</taxon>
        <taxon>Craniata</taxon>
        <taxon>Vertebrata</taxon>
        <taxon>Euteleostomi</taxon>
        <taxon>Actinopterygii</taxon>
        <taxon>Neopterygii</taxon>
        <taxon>Teleostei</taxon>
        <taxon>Ostariophysi</taxon>
        <taxon>Siluriformes</taxon>
        <taxon>Bagridae</taxon>
        <taxon>Hemibagrus</taxon>
    </lineage>
</organism>
<name>A0AAE0RLB1_9TELE</name>
<keyword evidence="14" id="KW-0732">Signal</keyword>
<evidence type="ECO:0000256" key="11">
    <source>
        <dbReference type="ARBA" id="ARBA00023136"/>
    </source>
</evidence>
<evidence type="ECO:0000256" key="6">
    <source>
        <dbReference type="ARBA" id="ARBA00022679"/>
    </source>
</evidence>
<keyword evidence="13" id="KW-0175">Coiled coil</keyword>
<dbReference type="GO" id="GO:0004523">
    <property type="term" value="F:RNA-DNA hybrid ribonuclease activity"/>
    <property type="evidence" value="ECO:0007669"/>
    <property type="project" value="UniProtKB-EC"/>
</dbReference>
<keyword evidence="12" id="KW-1015">Disulfide bond</keyword>
<dbReference type="FunFam" id="3.90.550.10:FF:000076">
    <property type="entry name" value="Beta-1,4 N-acetylgalactosaminyltransferase"/>
    <property type="match status" value="1"/>
</dbReference>
<keyword evidence="9" id="KW-1133">Transmembrane helix</keyword>
<evidence type="ECO:0000256" key="2">
    <source>
        <dbReference type="ARBA" id="ARBA00006739"/>
    </source>
</evidence>
<dbReference type="GO" id="GO:0000139">
    <property type="term" value="C:Golgi membrane"/>
    <property type="evidence" value="ECO:0007669"/>
    <property type="project" value="UniProtKB-SubCell"/>
</dbReference>
<evidence type="ECO:0000256" key="14">
    <source>
        <dbReference type="SAM" id="SignalP"/>
    </source>
</evidence>
<dbReference type="InterPro" id="IPR036691">
    <property type="entry name" value="Endo/exonu/phosph_ase_sf"/>
</dbReference>
<keyword evidence="6" id="KW-0808">Transferase</keyword>
<dbReference type="SUPFAM" id="SSF56672">
    <property type="entry name" value="DNA/RNA polymerases"/>
    <property type="match status" value="1"/>
</dbReference>
<evidence type="ECO:0000313" key="16">
    <source>
        <dbReference type="EMBL" id="KAK3556785.1"/>
    </source>
</evidence>
<dbReference type="PROSITE" id="PS50878">
    <property type="entry name" value="RT_POL"/>
    <property type="match status" value="1"/>
</dbReference>
<feature type="coiled-coil region" evidence="13">
    <location>
        <begin position="547"/>
        <end position="581"/>
    </location>
</feature>
<comment type="caution">
    <text evidence="16">The sequence shown here is derived from an EMBL/GenBank/DDBJ whole genome shotgun (WGS) entry which is preliminary data.</text>
</comment>
<comment type="similarity">
    <text evidence="2">Belongs to the glycosyltransferase 2 family.</text>
</comment>
<dbReference type="InterPro" id="IPR001173">
    <property type="entry name" value="Glyco_trans_2-like"/>
</dbReference>
<dbReference type="CDD" id="cd09076">
    <property type="entry name" value="L1-EN"/>
    <property type="match status" value="1"/>
</dbReference>
<protein>
    <recommendedName>
        <fullName evidence="4">ribonuclease H</fullName>
        <ecNumber evidence="4">3.1.26.4</ecNumber>
    </recommendedName>
</protein>
<sequence length="1333" mass="152993">CRMHSLLKTVLLALVASVVLLMAVLHSWPTRAYSTVDVRQRPGSGAERLLEDRLPDPDPSAGSIPYRVKENVAGLLARNGCVCEGERAGVNLPFAKLLFPRVSAHPLHTAFQPSQLDEMKRRRAKEYQGFQMRSQTPADLLIVAEANSPLQYPMQGVEVRPLKTILIPGLALRDLPRDVYTGAGGNWATVGGRSRGGRRVHRQREKRKGKSVGLRIGTLNVGTMTGKGRELADMMERRKVDILCVQETRWKGSKARSIGAGFKLFYYGVDSKRNGVGVVLKEEFVRNVLEVKRVSDRVMSLKLEIEEVMLNVVSGYAPQVGCELEEKERFWSELDEVMESIPTGERVVIGADFNGHVGEGNTGDEEVMGKFGVKERNLEGQMVVDFAKRMDIAVVNTYFQKREEHRVTYKSGGRRTQVDYILCRRGNLKEISDCKVVVGESVARQHRMVVCRMTLMVCKTKRSKIEIEKKTKWWKLKKEECCEEFRQKLRQALGGQVVLPDDWETTAEVIRETGRKVLGVSSGRRKEDKETWWWNEEVQDSVQRKSLAKKKWDMDRTEENRQEYKELQRRVKREVSKAKQKAYEELYTRLDTREGEKDLYRLARQRDRDGKDVQQVRVIKDRDGRVLTSEESVQRRWKEYFEELMNEENEREKRVEGVNSVEQKVDKIRKDEVRKVLKRMKCGKAVGPDDIPVEVWKCLGEAAVEFLTSLFNRVLESERMPEEWRRSVLVPIFKNKGDVQSCSNYRGIKLMSHTMKLWERVVEARLRKVVEICEQQYGFMPRKSTTDAIFALRILMEKYRDGQRELHCVFVDLEKAYDRVPREELWYCMRKSGVAEKYVRVVQDMYERSRTVVRCAVGQTEEFKVEVGLHQGSALSPFLFAIVMDQLSEEVRQESPWTMMFADDIVICSESREQVEENLERWRFALERRGMKVSRSKTEYMCVNEREGSGTVRLQGEEVKKVQEFKYLGSTVQSNGECGKELNFSASLGTFNVAAEVEGVKVRGDGEMHMTLSSFLLPNLNRQLQFITYTNTLFHPSTADTVQLETEGHQALFTIKIRHGITPKLYNTGSGDKEYNISDLVTIATKTFLRYNKLQDLIDSIRLYYPTVTIVIADDSENPRVVSGPYIEHYIMPFGKGWFAGRNLAVSQVTTKYVLWVDDDFIFTANTKLEKLVDVLEKTTLDLVGGAVREATGYTSTYRQTISIEAGEEDGDCLHMRRGFHHIIQGFPNCVVTDGVINFFLARTDKVRQVGFDPRLARVAHLEFFIDGLGSLHVGSCDDVIVKHATKIKLPWGQSESDKAYAKFRYPPASSDAARTKNGLLYFKNRFQCLTHN</sequence>
<dbReference type="Pfam" id="PF00078">
    <property type="entry name" value="RVT_1"/>
    <property type="match status" value="1"/>
</dbReference>
<reference evidence="16" key="1">
    <citation type="submission" date="2023-06" db="EMBL/GenBank/DDBJ databases">
        <title>Male Hemibagrus guttatus genome.</title>
        <authorList>
            <person name="Bian C."/>
        </authorList>
    </citation>
    <scope>NUCLEOTIDE SEQUENCE</scope>
    <source>
        <strain evidence="16">Male_cb2023</strain>
        <tissue evidence="16">Muscle</tissue>
    </source>
</reference>
<evidence type="ECO:0000259" key="15">
    <source>
        <dbReference type="PROSITE" id="PS50878"/>
    </source>
</evidence>
<dbReference type="PANTHER" id="PTHR15046:SF1">
    <property type="entry name" value="BETA-1,4 N-ACETYLGALACTOSAMINYLTRANSFERASE 1"/>
    <property type="match status" value="1"/>
</dbReference>
<feature type="chain" id="PRO_5042102672" description="ribonuclease H" evidence="14">
    <location>
        <begin position="33"/>
        <end position="1333"/>
    </location>
</feature>
<dbReference type="InterPro" id="IPR005135">
    <property type="entry name" value="Endo/exonuclease/phosphatase"/>
</dbReference>
<accession>A0AAE0RLB1</accession>
<dbReference type="InterPro" id="IPR043128">
    <property type="entry name" value="Rev_trsase/Diguanyl_cyclase"/>
</dbReference>
<dbReference type="Gene3D" id="3.30.70.270">
    <property type="match status" value="1"/>
</dbReference>
<keyword evidence="8" id="KW-0735">Signal-anchor</keyword>
<dbReference type="Gene3D" id="3.60.10.10">
    <property type="entry name" value="Endonuclease/exonuclease/phosphatase"/>
    <property type="match status" value="1"/>
</dbReference>